<feature type="transmembrane region" description="Helical" evidence="1">
    <location>
        <begin position="303"/>
        <end position="322"/>
    </location>
</feature>
<feature type="transmembrane region" description="Helical" evidence="1">
    <location>
        <begin position="148"/>
        <end position="166"/>
    </location>
</feature>
<dbReference type="Pfam" id="PF16401">
    <property type="entry name" value="DUF5009"/>
    <property type="match status" value="1"/>
</dbReference>
<feature type="transmembrane region" description="Helical" evidence="1">
    <location>
        <begin position="342"/>
        <end position="360"/>
    </location>
</feature>
<keyword evidence="1" id="KW-0812">Transmembrane</keyword>
<feature type="transmembrane region" description="Helical" evidence="1">
    <location>
        <begin position="366"/>
        <end position="390"/>
    </location>
</feature>
<evidence type="ECO:0000259" key="2">
    <source>
        <dbReference type="Pfam" id="PF16401"/>
    </source>
</evidence>
<evidence type="ECO:0000313" key="3">
    <source>
        <dbReference type="EMBL" id="MFD0998414.1"/>
    </source>
</evidence>
<feature type="transmembrane region" description="Helical" evidence="1">
    <location>
        <begin position="87"/>
        <end position="106"/>
    </location>
</feature>
<feature type="transmembrane region" description="Helical" evidence="1">
    <location>
        <begin position="271"/>
        <end position="291"/>
    </location>
</feature>
<evidence type="ECO:0000256" key="1">
    <source>
        <dbReference type="SAM" id="Phobius"/>
    </source>
</evidence>
<organism evidence="3 4">
    <name type="scientific">Ohtaekwangia kribbensis</name>
    <dbReference type="NCBI Taxonomy" id="688913"/>
    <lineage>
        <taxon>Bacteria</taxon>
        <taxon>Pseudomonadati</taxon>
        <taxon>Bacteroidota</taxon>
        <taxon>Cytophagia</taxon>
        <taxon>Cytophagales</taxon>
        <taxon>Fulvivirgaceae</taxon>
        <taxon>Ohtaekwangia</taxon>
    </lineage>
</organism>
<keyword evidence="1" id="KW-0472">Membrane</keyword>
<name>A0ABW3JX38_9BACT</name>
<feature type="transmembrane region" description="Helical" evidence="1">
    <location>
        <begin position="178"/>
        <end position="197"/>
    </location>
</feature>
<evidence type="ECO:0000313" key="4">
    <source>
        <dbReference type="Proteomes" id="UP001597112"/>
    </source>
</evidence>
<feature type="domain" description="DUF5009" evidence="2">
    <location>
        <begin position="13"/>
        <end position="235"/>
    </location>
</feature>
<dbReference type="PANTHER" id="PTHR31061:SF24">
    <property type="entry name" value="LD22376P"/>
    <property type="match status" value="1"/>
</dbReference>
<keyword evidence="1" id="KW-1133">Transmembrane helix</keyword>
<dbReference type="PANTHER" id="PTHR31061">
    <property type="entry name" value="LD22376P"/>
    <property type="match status" value="1"/>
</dbReference>
<sequence>MAIHNALTTQRILSIDALRGITILVMIFVNELAGVQGIPIWMKHMPADADAMTFVDMVFPAFLFIVGMSIPFAINNRLSKGDNMWQLQLHILVRTIGLLVLGVFMVNAEGGYNEQAMGMPIALWSLLFYAGVILVWNVYTFQSNVLRWVLRGIGLVLVVVLAYLYRGGEDGSQTMTPQWWGILGLIGWAYLITCIIYQLAGGRLLLVLSGLAVSIVFYIVGKSDATESSPVAAWMSGQTGHAIHTAIALCGVMVSLFFFDQKKKQETRVRFILAFVFAGILFGVGYILRPYYTISKIYATPTWALYSAAVCTLLFAFLYGLIDLRKVSGWTSFFKPAASNPLLTYIIPYIVYALMHLLHIHWPEQFYQGITGIIWSAVYAVIVMVIVVGLNRLKIRLQL</sequence>
<dbReference type="Proteomes" id="UP001597112">
    <property type="component" value="Unassembled WGS sequence"/>
</dbReference>
<gene>
    <name evidence="3" type="ORF">ACFQ21_03810</name>
</gene>
<accession>A0ABW3JX38</accession>
<comment type="caution">
    <text evidence="3">The sequence shown here is derived from an EMBL/GenBank/DDBJ whole genome shotgun (WGS) entry which is preliminary data.</text>
</comment>
<keyword evidence="4" id="KW-1185">Reference proteome</keyword>
<dbReference type="InterPro" id="IPR032176">
    <property type="entry name" value="DUF5009"/>
</dbReference>
<dbReference type="EMBL" id="JBHTKA010000001">
    <property type="protein sequence ID" value="MFD0998414.1"/>
    <property type="molecule type" value="Genomic_DNA"/>
</dbReference>
<proteinExistence type="predicted"/>
<feature type="transmembrane region" description="Helical" evidence="1">
    <location>
        <begin position="121"/>
        <end position="141"/>
    </location>
</feature>
<protein>
    <submittedName>
        <fullName evidence="3">DUF5009 domain-containing protein</fullName>
    </submittedName>
</protein>
<dbReference type="RefSeq" id="WP_377575076.1">
    <property type="nucleotide sequence ID" value="NZ_JBHTKA010000001.1"/>
</dbReference>
<feature type="transmembrane region" description="Helical" evidence="1">
    <location>
        <begin position="204"/>
        <end position="221"/>
    </location>
</feature>
<reference evidence="4" key="1">
    <citation type="journal article" date="2019" name="Int. J. Syst. Evol. Microbiol.">
        <title>The Global Catalogue of Microorganisms (GCM) 10K type strain sequencing project: providing services to taxonomists for standard genome sequencing and annotation.</title>
        <authorList>
            <consortium name="The Broad Institute Genomics Platform"/>
            <consortium name="The Broad Institute Genome Sequencing Center for Infectious Disease"/>
            <person name="Wu L."/>
            <person name="Ma J."/>
        </authorList>
    </citation>
    <scope>NUCLEOTIDE SEQUENCE [LARGE SCALE GENOMIC DNA]</scope>
    <source>
        <strain evidence="4">CCUG 58938</strain>
    </source>
</reference>
<feature type="transmembrane region" description="Helical" evidence="1">
    <location>
        <begin position="241"/>
        <end position="259"/>
    </location>
</feature>
<feature type="transmembrane region" description="Helical" evidence="1">
    <location>
        <begin position="21"/>
        <end position="42"/>
    </location>
</feature>
<feature type="transmembrane region" description="Helical" evidence="1">
    <location>
        <begin position="54"/>
        <end position="75"/>
    </location>
</feature>